<feature type="domain" description="RecF/RecN/SMC N-terminal" evidence="10">
    <location>
        <begin position="4"/>
        <end position="511"/>
    </location>
</feature>
<name>A0A4R2LV87_9GAMM</name>
<dbReference type="GO" id="GO:0005524">
    <property type="term" value="F:ATP binding"/>
    <property type="evidence" value="ECO:0007669"/>
    <property type="project" value="UniProtKB-KW"/>
</dbReference>
<keyword evidence="6" id="KW-0067">ATP-binding</keyword>
<dbReference type="GO" id="GO:0006281">
    <property type="term" value="P:DNA repair"/>
    <property type="evidence" value="ECO:0007669"/>
    <property type="project" value="UniProtKB-KW"/>
</dbReference>
<evidence type="ECO:0000256" key="7">
    <source>
        <dbReference type="ARBA" id="ARBA00023204"/>
    </source>
</evidence>
<comment type="caution">
    <text evidence="11">The sequence shown here is derived from an EMBL/GenBank/DDBJ whole genome shotgun (WGS) entry which is preliminary data.</text>
</comment>
<dbReference type="Proteomes" id="UP000295765">
    <property type="component" value="Unassembled WGS sequence"/>
</dbReference>
<organism evidence="11 12">
    <name type="scientific">Plasticicumulans lactativorans</name>
    <dbReference type="NCBI Taxonomy" id="1133106"/>
    <lineage>
        <taxon>Bacteria</taxon>
        <taxon>Pseudomonadati</taxon>
        <taxon>Pseudomonadota</taxon>
        <taxon>Gammaproteobacteria</taxon>
        <taxon>Candidatus Competibacteraceae</taxon>
        <taxon>Plasticicumulans</taxon>
    </lineage>
</organism>
<dbReference type="InterPro" id="IPR003395">
    <property type="entry name" value="RecF/RecN/SMC_N"/>
</dbReference>
<reference evidence="11 12" key="1">
    <citation type="submission" date="2019-03" db="EMBL/GenBank/DDBJ databases">
        <title>Genomic Encyclopedia of Type Strains, Phase IV (KMG-IV): sequencing the most valuable type-strain genomes for metagenomic binning, comparative biology and taxonomic classification.</title>
        <authorList>
            <person name="Goeker M."/>
        </authorList>
    </citation>
    <scope>NUCLEOTIDE SEQUENCE [LARGE SCALE GENOMIC DNA]</scope>
    <source>
        <strain evidence="11 12">DSM 25287</strain>
    </source>
</reference>
<dbReference type="SUPFAM" id="SSF52540">
    <property type="entry name" value="P-loop containing nucleoside triphosphate hydrolases"/>
    <property type="match status" value="2"/>
</dbReference>
<dbReference type="InterPro" id="IPR004604">
    <property type="entry name" value="DNA_recomb/repair_RecN"/>
</dbReference>
<evidence type="ECO:0000256" key="4">
    <source>
        <dbReference type="ARBA" id="ARBA00022741"/>
    </source>
</evidence>
<dbReference type="NCBIfam" id="TIGR00634">
    <property type="entry name" value="recN"/>
    <property type="match status" value="1"/>
</dbReference>
<dbReference type="FunFam" id="3.40.50.300:FF:000319">
    <property type="entry name" value="DNA repair protein RecN"/>
    <property type="match status" value="1"/>
</dbReference>
<evidence type="ECO:0000256" key="2">
    <source>
        <dbReference type="ARBA" id="ARBA00009441"/>
    </source>
</evidence>
<evidence type="ECO:0000256" key="5">
    <source>
        <dbReference type="ARBA" id="ARBA00022763"/>
    </source>
</evidence>
<evidence type="ECO:0000256" key="6">
    <source>
        <dbReference type="ARBA" id="ARBA00022840"/>
    </source>
</evidence>
<evidence type="ECO:0000259" key="10">
    <source>
        <dbReference type="Pfam" id="PF02463"/>
    </source>
</evidence>
<dbReference type="PIRSF" id="PIRSF003128">
    <property type="entry name" value="RecN"/>
    <property type="match status" value="1"/>
</dbReference>
<gene>
    <name evidence="11" type="ORF">EV699_101214</name>
</gene>
<dbReference type="Gene3D" id="3.40.50.300">
    <property type="entry name" value="P-loop containing nucleotide triphosphate hydrolases"/>
    <property type="match status" value="2"/>
</dbReference>
<evidence type="ECO:0000313" key="12">
    <source>
        <dbReference type="Proteomes" id="UP000295765"/>
    </source>
</evidence>
<proteinExistence type="inferred from homology"/>
<dbReference type="CDD" id="cd03241">
    <property type="entry name" value="ABC_RecN"/>
    <property type="match status" value="2"/>
</dbReference>
<keyword evidence="7 9" id="KW-0234">DNA repair</keyword>
<dbReference type="PANTHER" id="PTHR11059:SF0">
    <property type="entry name" value="DNA REPAIR PROTEIN RECN"/>
    <property type="match status" value="1"/>
</dbReference>
<dbReference type="AlphaFoldDB" id="A0A4R2LV87"/>
<evidence type="ECO:0000313" key="11">
    <source>
        <dbReference type="EMBL" id="TCO83830.1"/>
    </source>
</evidence>
<dbReference type="PANTHER" id="PTHR11059">
    <property type="entry name" value="DNA REPAIR PROTEIN RECN"/>
    <property type="match status" value="1"/>
</dbReference>
<dbReference type="GO" id="GO:0006310">
    <property type="term" value="P:DNA recombination"/>
    <property type="evidence" value="ECO:0007669"/>
    <property type="project" value="InterPro"/>
</dbReference>
<evidence type="ECO:0000256" key="1">
    <source>
        <dbReference type="ARBA" id="ARBA00003618"/>
    </source>
</evidence>
<comment type="function">
    <text evidence="1 9">May be involved in recombinational repair of damaged DNA.</text>
</comment>
<dbReference type="OrthoDB" id="9806954at2"/>
<keyword evidence="12" id="KW-1185">Reference proteome</keyword>
<dbReference type="GO" id="GO:0043590">
    <property type="term" value="C:bacterial nucleoid"/>
    <property type="evidence" value="ECO:0007669"/>
    <property type="project" value="TreeGrafter"/>
</dbReference>
<sequence length="556" mass="59956">MLLHLQIRDFAIVDALELDLAPGLTAVTGETGAGKSIMIDALGLLLGDRAEAELVRSGAERAEISAAFDLGHLSAAQAWLAERDLDRDGECLLRRTIGRDGRSRAYINGTPQPLAALKDLGERLVDIHGQHEHQSLMRRDAQRELLDDYAGLREALAELGGHFQRLARARRRLDELAARSAERDARLDMLRYQVQELDALALAAGELAELDAEHARLANAGRLLASSQEALERLYEGEEVSAQALLADAAGSLDALARLDPALAPALELLNGALIQVQEAADELRRYVRGLDLDPRRLAWVENRLAEVQALARKHRVSGAELPGLLEHLRAELDELENGEFHQGELERELAAAREAYLRVAERVGAERAVAAAELGSRVSAAMHELGMPGGRFAVQLEATDKPAPHGLQSVEFMVSANPGQPLRPLAKVASGGELSRISLALQVIAAHSAYIPTLIFDEVDTGIGGGVAEIVGRQLRQLGGSRQVLCVTHLPQVAAQAHQHLQVRKETDGERTRTGVAPLAAAARVTEIARMLGGVELTENTLAHAREMIERAAAG</sequence>
<evidence type="ECO:0000256" key="9">
    <source>
        <dbReference type="PIRNR" id="PIRNR003128"/>
    </source>
</evidence>
<dbReference type="NCBIfam" id="NF008121">
    <property type="entry name" value="PRK10869.1"/>
    <property type="match status" value="1"/>
</dbReference>
<evidence type="ECO:0000256" key="8">
    <source>
        <dbReference type="ARBA" id="ARBA00033408"/>
    </source>
</evidence>
<accession>A0A4R2LV87</accession>
<protein>
    <recommendedName>
        <fullName evidence="3 9">DNA repair protein RecN</fullName>
    </recommendedName>
    <alternativeName>
        <fullName evidence="8 9">Recombination protein N</fullName>
    </alternativeName>
</protein>
<dbReference type="InterPro" id="IPR027417">
    <property type="entry name" value="P-loop_NTPase"/>
</dbReference>
<dbReference type="RefSeq" id="WP_132538094.1">
    <property type="nucleotide sequence ID" value="NZ_SLWY01000001.1"/>
</dbReference>
<keyword evidence="5 9" id="KW-0227">DNA damage</keyword>
<dbReference type="EMBL" id="SLWY01000001">
    <property type="protein sequence ID" value="TCO83830.1"/>
    <property type="molecule type" value="Genomic_DNA"/>
</dbReference>
<comment type="similarity">
    <text evidence="2 9">Belongs to the RecN family.</text>
</comment>
<dbReference type="Pfam" id="PF02463">
    <property type="entry name" value="SMC_N"/>
    <property type="match status" value="1"/>
</dbReference>
<dbReference type="GO" id="GO:0009432">
    <property type="term" value="P:SOS response"/>
    <property type="evidence" value="ECO:0007669"/>
    <property type="project" value="UniProtKB-ARBA"/>
</dbReference>
<evidence type="ECO:0000256" key="3">
    <source>
        <dbReference type="ARBA" id="ARBA00021315"/>
    </source>
</evidence>
<keyword evidence="4" id="KW-0547">Nucleotide-binding</keyword>
<dbReference type="FunFam" id="3.40.50.300:FF:000356">
    <property type="entry name" value="DNA repair protein RecN"/>
    <property type="match status" value="1"/>
</dbReference>